<dbReference type="PANTHER" id="PTHR33463:SF203">
    <property type="entry name" value="AAA+ ATPASE DOMAIN-CONTAINING PROTEIN"/>
    <property type="match status" value="1"/>
</dbReference>
<organism evidence="4 6">
    <name type="scientific">Theobroma cacao</name>
    <name type="common">Cacao</name>
    <name type="synonym">Cocoa</name>
    <dbReference type="NCBI Taxonomy" id="3641"/>
    <lineage>
        <taxon>Eukaryota</taxon>
        <taxon>Viridiplantae</taxon>
        <taxon>Streptophyta</taxon>
        <taxon>Embryophyta</taxon>
        <taxon>Tracheophyta</taxon>
        <taxon>Spermatophyta</taxon>
        <taxon>Magnoliopsida</taxon>
        <taxon>eudicotyledons</taxon>
        <taxon>Gunneridae</taxon>
        <taxon>Pentapetalae</taxon>
        <taxon>rosids</taxon>
        <taxon>malvids</taxon>
        <taxon>Malvales</taxon>
        <taxon>Malvaceae</taxon>
        <taxon>Byttnerioideae</taxon>
        <taxon>Theobroma</taxon>
    </lineage>
</organism>
<dbReference type="GO" id="GO:0043531">
    <property type="term" value="F:ADP binding"/>
    <property type="evidence" value="ECO:0007669"/>
    <property type="project" value="InterPro"/>
</dbReference>
<evidence type="ECO:0000313" key="4">
    <source>
        <dbReference type="Proteomes" id="UP000694886"/>
    </source>
</evidence>
<dbReference type="Gene3D" id="3.40.50.300">
    <property type="entry name" value="P-loop containing nucleotide triphosphate hydrolases"/>
    <property type="match status" value="1"/>
</dbReference>
<evidence type="ECO:0000256" key="1">
    <source>
        <dbReference type="ARBA" id="ARBA00022821"/>
    </source>
</evidence>
<feature type="coiled-coil region" evidence="2">
    <location>
        <begin position="35"/>
        <end position="94"/>
    </location>
</feature>
<dbReference type="AlphaFoldDB" id="A0AB32WNJ5"/>
<evidence type="ECO:0000259" key="3">
    <source>
        <dbReference type="Pfam" id="PF00931"/>
    </source>
</evidence>
<feature type="domain" description="NB-ARC" evidence="3">
    <location>
        <begin position="159"/>
        <end position="227"/>
    </location>
</feature>
<dbReference type="SUPFAM" id="SSF52540">
    <property type="entry name" value="P-loop containing nucleoside triphosphate hydrolases"/>
    <property type="match status" value="1"/>
</dbReference>
<dbReference type="KEGG" id="tcc:108662972"/>
<dbReference type="RefSeq" id="XP_017980630.1">
    <property type="nucleotide sequence ID" value="XM_018125141.1"/>
</dbReference>
<dbReference type="InterPro" id="IPR050905">
    <property type="entry name" value="Plant_NBS-LRR"/>
</dbReference>
<evidence type="ECO:0000313" key="5">
    <source>
        <dbReference type="RefSeq" id="XP_017980628.1"/>
    </source>
</evidence>
<reference evidence="5 6" key="2">
    <citation type="submission" date="2025-04" db="UniProtKB">
        <authorList>
            <consortium name="RefSeq"/>
        </authorList>
    </citation>
    <scope>IDENTIFICATION</scope>
</reference>
<evidence type="ECO:0000256" key="2">
    <source>
        <dbReference type="SAM" id="Coils"/>
    </source>
</evidence>
<sequence>MAEPVTAVATNTLGNLATEYASPYLSYFFHFGKIVEDFKNRRNQLELRKVRVKNDVAEAKKQTLVIEKAVEEWLTRADKELGEAQSLEDEIERNKCFNWRPSWGWRYCLSIKVAKKTLRISQLLENSNFERVGYRATLPGLEFIPSKDFMSSESSNSAFKEIMEALNNGDVNMIGLHGMGGVGKTTLAKEVGNQAKQLFDKVVPVTLSQKPNINNIQDKIADFLDLDFQKKTPEGRAEQL</sequence>
<dbReference type="InterPro" id="IPR002182">
    <property type="entry name" value="NB-ARC"/>
</dbReference>
<dbReference type="Pfam" id="PF00931">
    <property type="entry name" value="NB-ARC"/>
    <property type="match status" value="1"/>
</dbReference>
<proteinExistence type="predicted"/>
<dbReference type="Proteomes" id="UP000694886">
    <property type="component" value="Chromosome 7"/>
</dbReference>
<accession>A0AB32WNJ5</accession>
<keyword evidence="2" id="KW-0175">Coiled coil</keyword>
<protein>
    <submittedName>
        <fullName evidence="5 6">Disease resistance protein At5g05400</fullName>
    </submittedName>
</protein>
<evidence type="ECO:0000313" key="6">
    <source>
        <dbReference type="RefSeq" id="XP_017980630.1"/>
    </source>
</evidence>
<dbReference type="InterPro" id="IPR027417">
    <property type="entry name" value="P-loop_NTPase"/>
</dbReference>
<reference evidence="4" key="1">
    <citation type="journal article" date="1997" name="Nucleic Acids Res.">
        <title>tRNAscan-SE: a program for improved detection of transfer RNA genes in genomic sequence.</title>
        <authorList>
            <person name="Lowe T.M."/>
            <person name="Eddy S.R."/>
        </authorList>
    </citation>
    <scope>NUCLEOTIDE SEQUENCE [LARGE SCALE GENOMIC DNA]</scope>
    <source>
        <strain evidence="4">r\B97-61/B2</strain>
    </source>
</reference>
<dbReference type="RefSeq" id="XP_017980628.1">
    <property type="nucleotide sequence ID" value="XM_018125139.1"/>
</dbReference>
<dbReference type="Gramene" id="Tc07v2_t003580.1">
    <property type="protein sequence ID" value="Tc07v2_p003580.1"/>
    <property type="gene ID" value="Tc07v2_g003580"/>
</dbReference>
<dbReference type="Gramene" id="Tc07v2_t003580.2">
    <property type="protein sequence ID" value="Tc07v2_p003580.2"/>
    <property type="gene ID" value="Tc07v2_g003580"/>
</dbReference>
<name>A0AB32WNJ5_THECC</name>
<dbReference type="GeneID" id="108662972"/>
<gene>
    <name evidence="5 6" type="primary">LOC108662972</name>
</gene>
<keyword evidence="1" id="KW-0611">Plant defense</keyword>
<dbReference type="PANTHER" id="PTHR33463">
    <property type="entry name" value="NB-ARC DOMAIN-CONTAINING PROTEIN-RELATED"/>
    <property type="match status" value="1"/>
</dbReference>